<protein>
    <submittedName>
        <fullName evidence="1">Uncharacterized protein</fullName>
    </submittedName>
</protein>
<reference evidence="1 2" key="1">
    <citation type="journal article" date="2022" name="Nat. Genet.">
        <title>Improved pea reference genome and pan-genome highlight genomic features and evolutionary characteristics.</title>
        <authorList>
            <person name="Yang T."/>
            <person name="Liu R."/>
            <person name="Luo Y."/>
            <person name="Hu S."/>
            <person name="Wang D."/>
            <person name="Wang C."/>
            <person name="Pandey M.K."/>
            <person name="Ge S."/>
            <person name="Xu Q."/>
            <person name="Li N."/>
            <person name="Li G."/>
            <person name="Huang Y."/>
            <person name="Saxena R.K."/>
            <person name="Ji Y."/>
            <person name="Li M."/>
            <person name="Yan X."/>
            <person name="He Y."/>
            <person name="Liu Y."/>
            <person name="Wang X."/>
            <person name="Xiang C."/>
            <person name="Varshney R.K."/>
            <person name="Ding H."/>
            <person name="Gao S."/>
            <person name="Zong X."/>
        </authorList>
    </citation>
    <scope>NUCLEOTIDE SEQUENCE [LARGE SCALE GENOMIC DNA]</scope>
    <source>
        <strain evidence="1 2">cv. Zhongwan 6</strain>
    </source>
</reference>
<keyword evidence="2" id="KW-1185">Reference proteome</keyword>
<dbReference type="AlphaFoldDB" id="A0A9D4X792"/>
<dbReference type="EMBL" id="JAMSHJ010000004">
    <property type="protein sequence ID" value="KAI5415948.1"/>
    <property type="molecule type" value="Genomic_DNA"/>
</dbReference>
<name>A0A9D4X792_PEA</name>
<evidence type="ECO:0000313" key="2">
    <source>
        <dbReference type="Proteomes" id="UP001058974"/>
    </source>
</evidence>
<comment type="caution">
    <text evidence="1">The sequence shown here is derived from an EMBL/GenBank/DDBJ whole genome shotgun (WGS) entry which is preliminary data.</text>
</comment>
<sequence length="132" mass="15462">MLLSSSMNILEHVWSNTWQYLSDGILYEKRVLTRNPGEHKHIYLEVMEAVERKNGGVFSYMSMVEHVKRLCGTLWEQHFAPNKKLSCLLHQVELKVCCYQVEEQLIIGLRFLSLLCNLQFATLTKGMNLLRF</sequence>
<dbReference type="Proteomes" id="UP001058974">
    <property type="component" value="Chromosome 4"/>
</dbReference>
<dbReference type="Gramene" id="Psat04G0111100-T1">
    <property type="protein sequence ID" value="KAI5415948.1"/>
    <property type="gene ID" value="KIW84_041111"/>
</dbReference>
<proteinExistence type="predicted"/>
<accession>A0A9D4X792</accession>
<gene>
    <name evidence="1" type="ORF">KIW84_041111</name>
</gene>
<organism evidence="1 2">
    <name type="scientific">Pisum sativum</name>
    <name type="common">Garden pea</name>
    <name type="synonym">Lathyrus oleraceus</name>
    <dbReference type="NCBI Taxonomy" id="3888"/>
    <lineage>
        <taxon>Eukaryota</taxon>
        <taxon>Viridiplantae</taxon>
        <taxon>Streptophyta</taxon>
        <taxon>Embryophyta</taxon>
        <taxon>Tracheophyta</taxon>
        <taxon>Spermatophyta</taxon>
        <taxon>Magnoliopsida</taxon>
        <taxon>eudicotyledons</taxon>
        <taxon>Gunneridae</taxon>
        <taxon>Pentapetalae</taxon>
        <taxon>rosids</taxon>
        <taxon>fabids</taxon>
        <taxon>Fabales</taxon>
        <taxon>Fabaceae</taxon>
        <taxon>Papilionoideae</taxon>
        <taxon>50 kb inversion clade</taxon>
        <taxon>NPAAA clade</taxon>
        <taxon>Hologalegina</taxon>
        <taxon>IRL clade</taxon>
        <taxon>Fabeae</taxon>
        <taxon>Lathyrus</taxon>
    </lineage>
</organism>
<evidence type="ECO:0000313" key="1">
    <source>
        <dbReference type="EMBL" id="KAI5415948.1"/>
    </source>
</evidence>